<evidence type="ECO:0000313" key="3">
    <source>
        <dbReference type="Proteomes" id="UP001374803"/>
    </source>
</evidence>
<gene>
    <name evidence="2" type="ORF">LVJ94_07960</name>
</gene>
<evidence type="ECO:0000313" key="2">
    <source>
        <dbReference type="EMBL" id="WXB07169.1"/>
    </source>
</evidence>
<proteinExistence type="predicted"/>
<sequence length="454" mass="49434">MSLVFGAIGFACGPSSADSQREPLGRDGGGGGIVQPPDGMTVTLMTADERGVAVANAEFVLRDASGGYFTERTGADGTFVAKYVRPPYDVLAITKVGRSAFMGLGQANVRLPVYRAAEEPTKQTPPPLEPKRGMTQPFNVLLPACGTNVCPTYIRTRTPDPNRGAVDIDVPSAAPASTYPALVLHRWNGPWAEVKGDARLLVSNTNYTRYWYDRLPMSFIDGVNAASRDWQPLPVENAGQLTVSTNLQDIPDNWSRTVGANLVYPDDLSQGSDAAVSIVPLAQSSATVTMGVPNIVGATLDTFANYENPDWGPDVGFERTRVRRGGLPLTTANVQLAVVRPPLFIRPARGARISATADWSWQTFGSERSLTQIFVDSESSDSMVIYTQQTTLSSRDLQFLGVDRSPGTHWMFVETFYPVEKLDDLFSLESTKHGFPLRYGDSYTMSYHSFIVEP</sequence>
<feature type="region of interest" description="Disordered" evidence="1">
    <location>
        <begin position="15"/>
        <end position="36"/>
    </location>
</feature>
<reference evidence="2" key="1">
    <citation type="submission" date="2021-12" db="EMBL/GenBank/DDBJ databases">
        <title>Discovery of the Pendulisporaceae a myxobacterial family with distinct sporulation behavior and unique specialized metabolism.</title>
        <authorList>
            <person name="Garcia R."/>
            <person name="Popoff A."/>
            <person name="Bader C.D."/>
            <person name="Loehr J."/>
            <person name="Walesch S."/>
            <person name="Walt C."/>
            <person name="Boldt J."/>
            <person name="Bunk B."/>
            <person name="Haeckl F.J.F.P.J."/>
            <person name="Gunesch A.P."/>
            <person name="Birkelbach J."/>
            <person name="Nuebel U."/>
            <person name="Pietschmann T."/>
            <person name="Bach T."/>
            <person name="Mueller R."/>
        </authorList>
    </citation>
    <scope>NUCLEOTIDE SEQUENCE</scope>
    <source>
        <strain evidence="2">MSr11367</strain>
    </source>
</reference>
<dbReference type="RefSeq" id="WP_394836829.1">
    <property type="nucleotide sequence ID" value="NZ_CP089929.1"/>
</dbReference>
<accession>A0ABZ2LC79</accession>
<protein>
    <recommendedName>
        <fullName evidence="4">Carboxypeptidase regulatory-like domain-containing protein</fullName>
    </recommendedName>
</protein>
<organism evidence="2 3">
    <name type="scientific">Pendulispora rubella</name>
    <dbReference type="NCBI Taxonomy" id="2741070"/>
    <lineage>
        <taxon>Bacteria</taxon>
        <taxon>Pseudomonadati</taxon>
        <taxon>Myxococcota</taxon>
        <taxon>Myxococcia</taxon>
        <taxon>Myxococcales</taxon>
        <taxon>Sorangiineae</taxon>
        <taxon>Pendulisporaceae</taxon>
        <taxon>Pendulispora</taxon>
    </lineage>
</organism>
<name>A0ABZ2LC79_9BACT</name>
<keyword evidence="3" id="KW-1185">Reference proteome</keyword>
<evidence type="ECO:0008006" key="4">
    <source>
        <dbReference type="Google" id="ProtNLM"/>
    </source>
</evidence>
<dbReference type="Proteomes" id="UP001374803">
    <property type="component" value="Chromosome"/>
</dbReference>
<dbReference type="EMBL" id="CP089983">
    <property type="protein sequence ID" value="WXB07169.1"/>
    <property type="molecule type" value="Genomic_DNA"/>
</dbReference>
<evidence type="ECO:0000256" key="1">
    <source>
        <dbReference type="SAM" id="MobiDB-lite"/>
    </source>
</evidence>